<evidence type="ECO:0000259" key="11">
    <source>
        <dbReference type="PROSITE" id="PS51217"/>
    </source>
</evidence>
<dbReference type="GO" id="GO:0005524">
    <property type="term" value="F:ATP binding"/>
    <property type="evidence" value="ECO:0007669"/>
    <property type="project" value="UniProtKB-UniRule"/>
</dbReference>
<dbReference type="RefSeq" id="WP_148053570.1">
    <property type="nucleotide sequence ID" value="NZ_RARA01000027.1"/>
</dbReference>
<feature type="binding site" evidence="9">
    <location>
        <begin position="9"/>
        <end position="16"/>
    </location>
    <ligand>
        <name>ATP</name>
        <dbReference type="ChEBI" id="CHEBI:30616"/>
    </ligand>
</feature>
<dbReference type="PANTHER" id="PTHR11070">
    <property type="entry name" value="UVRD / RECB / PCRA DNA HELICASE FAMILY MEMBER"/>
    <property type="match status" value="1"/>
</dbReference>
<evidence type="ECO:0000256" key="4">
    <source>
        <dbReference type="ARBA" id="ARBA00022840"/>
    </source>
</evidence>
<evidence type="ECO:0000313" key="12">
    <source>
        <dbReference type="EMBL" id="ROT46936.1"/>
    </source>
</evidence>
<evidence type="ECO:0000256" key="8">
    <source>
        <dbReference type="ARBA" id="ARBA00048988"/>
    </source>
</evidence>
<name>A0A3N2QAW2_9BACT</name>
<dbReference type="GO" id="GO:0043138">
    <property type="term" value="F:3'-5' DNA helicase activity"/>
    <property type="evidence" value="ECO:0007669"/>
    <property type="project" value="UniProtKB-EC"/>
</dbReference>
<evidence type="ECO:0000256" key="9">
    <source>
        <dbReference type="PROSITE-ProRule" id="PRU00560"/>
    </source>
</evidence>
<dbReference type="GO" id="GO:0003677">
    <property type="term" value="F:DNA binding"/>
    <property type="evidence" value="ECO:0007669"/>
    <property type="project" value="InterPro"/>
</dbReference>
<dbReference type="SUPFAM" id="SSF52540">
    <property type="entry name" value="P-loop containing nucleoside triphosphate hydrolases"/>
    <property type="match status" value="1"/>
</dbReference>
<evidence type="ECO:0000256" key="5">
    <source>
        <dbReference type="ARBA" id="ARBA00023235"/>
    </source>
</evidence>
<dbReference type="EMBL" id="RARA01000027">
    <property type="protein sequence ID" value="ROT46936.1"/>
    <property type="molecule type" value="Genomic_DNA"/>
</dbReference>
<dbReference type="PANTHER" id="PTHR11070:SF67">
    <property type="entry name" value="DNA 3'-5' HELICASE"/>
    <property type="match status" value="1"/>
</dbReference>
<comment type="caution">
    <text evidence="12">The sequence shown here is derived from an EMBL/GenBank/DDBJ whole genome shotgun (WGS) entry which is preliminary data.</text>
</comment>
<sequence length="901" mass="103593">MAQLLIYRASAGSGKTHTLVTRYIKWALRYPSAFKHILAITFTHRATQEMQQRIIAYLYSLSIGEETVLLIELCQTGWAKPQLQERSKEVLSMIVHRYGDFSVTTIDSFFHKIIQSFTKELGLKEHFSIEMDQALALQETVEELVASPCPLLQKWLVDFALAKLVAGKTWHVKNDIQQLGKALFEESFKLHEKALLATFQQKALLPQFIKSIQTFLLSFEQKMQKIGQVALNILQKEGLEPADFAYGTKGIIGYFFKIAHTKDFKPTKRAIIGSAHLEGWYNRKKNHQSTKITRVVTTLLYPLLMEAITLYEQEGLRYRTAAVMARFTYAFGMIGALLLGLEAYRSKHNVLFISDIAALLYQIIQENDTPFLYEKIGNQFHHFLIDEFQDLSLFQWINIKPLLHNSLAQGYTNILVGDVKQSIYRWRGSNWKLLNHYVEEEFKESSRHALTINRRSQETIVLFNNLFFSTASNQLTHYLEITLTSAIPSLPIAPLQYELAQMRRAYGDVAQQAVMDMPRPNRGYVECLFLRSNPIDQEEDTFDWKACAQKEVIKLLAQMQQEGIQAKDIVLLVRNNSEAALITHVFNNPSKDNQTSCPYALLSDYSHSLWSHIAIKVLIRSLYYLNNTDDLINKVAWIEAYYSCIEKGPVAWHHYALEDVTAVNPIEDLIHSSFWAQKDFLKNLSIYTCVNLLIEILFTKSHAYSDILSFFQSIVLDFSYKETASIEAFLIWWEKRGKNIQLPANNHANAIRVMTIHQAKGLECKVVIMPFCSWHLDHGPQHGPTLWSTSHQPSPGFPVWPLGYGADLKETYYANDYHLERMQIHLDNLNLLYVAFTRAQERLYVMAPFPETTETMTTTADLVYQSLLKHTSHNAQATQNLVTDMQEIPTGTKFCFGKVTK</sequence>
<evidence type="ECO:0000256" key="6">
    <source>
        <dbReference type="ARBA" id="ARBA00034617"/>
    </source>
</evidence>
<keyword evidence="1 9" id="KW-0547">Nucleotide-binding</keyword>
<dbReference type="Proteomes" id="UP000270927">
    <property type="component" value="Unassembled WGS sequence"/>
</dbReference>
<gene>
    <name evidence="12" type="ORF">EDM02_05150</name>
</gene>
<dbReference type="Pfam" id="PF00580">
    <property type="entry name" value="UvrD-helicase"/>
    <property type="match status" value="1"/>
</dbReference>
<dbReference type="PROSITE" id="PS51217">
    <property type="entry name" value="UVRD_HELICASE_CTER"/>
    <property type="match status" value="1"/>
</dbReference>
<comment type="catalytic activity">
    <reaction evidence="6">
        <text>Couples ATP hydrolysis with the unwinding of duplex DNA by translocating in the 3'-5' direction.</text>
        <dbReference type="EC" id="5.6.2.4"/>
    </reaction>
</comment>
<dbReference type="InterPro" id="IPR000212">
    <property type="entry name" value="DNA_helicase_UvrD/REP"/>
</dbReference>
<dbReference type="GO" id="GO:0005829">
    <property type="term" value="C:cytosol"/>
    <property type="evidence" value="ECO:0007669"/>
    <property type="project" value="TreeGrafter"/>
</dbReference>
<keyword evidence="3 9" id="KW-0347">Helicase</keyword>
<dbReference type="GO" id="GO:0016887">
    <property type="term" value="F:ATP hydrolysis activity"/>
    <property type="evidence" value="ECO:0007669"/>
    <property type="project" value="RHEA"/>
</dbReference>
<dbReference type="GO" id="GO:0000725">
    <property type="term" value="P:recombinational repair"/>
    <property type="evidence" value="ECO:0007669"/>
    <property type="project" value="TreeGrafter"/>
</dbReference>
<evidence type="ECO:0000259" key="10">
    <source>
        <dbReference type="PROSITE" id="PS51198"/>
    </source>
</evidence>
<keyword evidence="2 9" id="KW-0378">Hydrolase</keyword>
<evidence type="ECO:0000256" key="3">
    <source>
        <dbReference type="ARBA" id="ARBA00022806"/>
    </source>
</evidence>
<protein>
    <recommendedName>
        <fullName evidence="7">DNA 3'-5' helicase</fullName>
        <ecNumber evidence="7">5.6.2.4</ecNumber>
    </recommendedName>
</protein>
<dbReference type="OrthoDB" id="9810135at2"/>
<comment type="catalytic activity">
    <reaction evidence="8">
        <text>ATP + H2O = ADP + phosphate + H(+)</text>
        <dbReference type="Rhea" id="RHEA:13065"/>
        <dbReference type="ChEBI" id="CHEBI:15377"/>
        <dbReference type="ChEBI" id="CHEBI:15378"/>
        <dbReference type="ChEBI" id="CHEBI:30616"/>
        <dbReference type="ChEBI" id="CHEBI:43474"/>
        <dbReference type="ChEBI" id="CHEBI:456216"/>
        <dbReference type="EC" id="5.6.2.4"/>
    </reaction>
</comment>
<evidence type="ECO:0000256" key="2">
    <source>
        <dbReference type="ARBA" id="ARBA00022801"/>
    </source>
</evidence>
<evidence type="ECO:0000256" key="1">
    <source>
        <dbReference type="ARBA" id="ARBA00022741"/>
    </source>
</evidence>
<organism evidence="12 13">
    <name type="scientific">Candidatus Cardinium hertigii</name>
    <dbReference type="NCBI Taxonomy" id="247481"/>
    <lineage>
        <taxon>Bacteria</taxon>
        <taxon>Pseudomonadati</taxon>
        <taxon>Bacteroidota</taxon>
        <taxon>Cytophagia</taxon>
        <taxon>Cytophagales</taxon>
        <taxon>Amoebophilaceae</taxon>
        <taxon>Candidatus Cardinium</taxon>
    </lineage>
</organism>
<dbReference type="Pfam" id="PF13361">
    <property type="entry name" value="UvrD_C"/>
    <property type="match status" value="1"/>
</dbReference>
<keyword evidence="5" id="KW-0413">Isomerase</keyword>
<evidence type="ECO:0000256" key="7">
    <source>
        <dbReference type="ARBA" id="ARBA00034808"/>
    </source>
</evidence>
<feature type="domain" description="UvrD-like helicase ATP-binding" evidence="10">
    <location>
        <begin position="1"/>
        <end position="457"/>
    </location>
</feature>
<evidence type="ECO:0000313" key="13">
    <source>
        <dbReference type="Proteomes" id="UP000270927"/>
    </source>
</evidence>
<keyword evidence="4 9" id="KW-0067">ATP-binding</keyword>
<proteinExistence type="predicted"/>
<dbReference type="InterPro" id="IPR027417">
    <property type="entry name" value="P-loop_NTPase"/>
</dbReference>
<dbReference type="InterPro" id="IPR014017">
    <property type="entry name" value="DNA_helicase_UvrD-like_C"/>
</dbReference>
<dbReference type="InterPro" id="IPR014016">
    <property type="entry name" value="UvrD-like_ATP-bd"/>
</dbReference>
<dbReference type="Gene3D" id="3.40.50.300">
    <property type="entry name" value="P-loop containing nucleotide triphosphate hydrolases"/>
    <property type="match status" value="3"/>
</dbReference>
<accession>A0A3N2QAW2</accession>
<dbReference type="EC" id="5.6.2.4" evidence="7"/>
<dbReference type="PROSITE" id="PS51198">
    <property type="entry name" value="UVRD_HELICASE_ATP_BIND"/>
    <property type="match status" value="1"/>
</dbReference>
<reference evidence="12 13" key="1">
    <citation type="submission" date="2018-09" db="EMBL/GenBank/DDBJ databases">
        <title>Comparative Genomics of Wolbachia-Cardinium Dual Endosymbiosis in a Plant-Parasitic Nematode.</title>
        <authorList>
            <person name="Brown A.M.V."/>
            <person name="Wasala S.K."/>
            <person name="Howe D.K."/>
            <person name="Peetz A.B."/>
            <person name="Zasada I.A."/>
            <person name="Denver D.R."/>
        </authorList>
    </citation>
    <scope>NUCLEOTIDE SEQUENCE [LARGE SCALE GENOMIC DNA]</scope>
    <source>
        <strain evidence="12 13">Pp_1</strain>
    </source>
</reference>
<dbReference type="AlphaFoldDB" id="A0A3N2QAW2"/>
<keyword evidence="13" id="KW-1185">Reference proteome</keyword>
<feature type="domain" description="UvrD-like helicase C-terminal" evidence="11">
    <location>
        <begin position="508"/>
        <end position="761"/>
    </location>
</feature>